<name>A0A426XFG8_ENSVE</name>
<accession>A0A426XFG8</accession>
<proteinExistence type="predicted"/>
<sequence>MLNRAIYYLIDSGIPRYQILGWRSSCVRRGAMLPLVLWAHLGMSLQNMLALEC</sequence>
<organism evidence="1 2">
    <name type="scientific">Ensete ventricosum</name>
    <name type="common">Abyssinian banana</name>
    <name type="synonym">Musa ensete</name>
    <dbReference type="NCBI Taxonomy" id="4639"/>
    <lineage>
        <taxon>Eukaryota</taxon>
        <taxon>Viridiplantae</taxon>
        <taxon>Streptophyta</taxon>
        <taxon>Embryophyta</taxon>
        <taxon>Tracheophyta</taxon>
        <taxon>Spermatophyta</taxon>
        <taxon>Magnoliopsida</taxon>
        <taxon>Liliopsida</taxon>
        <taxon>Zingiberales</taxon>
        <taxon>Musaceae</taxon>
        <taxon>Ensete</taxon>
    </lineage>
</organism>
<dbReference type="AlphaFoldDB" id="A0A426XFG8"/>
<comment type="caution">
    <text evidence="1">The sequence shown here is derived from an EMBL/GenBank/DDBJ whole genome shotgun (WGS) entry which is preliminary data.</text>
</comment>
<dbReference type="EMBL" id="AMZH03021430">
    <property type="protein sequence ID" value="RRT38204.1"/>
    <property type="molecule type" value="Genomic_DNA"/>
</dbReference>
<protein>
    <submittedName>
        <fullName evidence="1">Uncharacterized protein</fullName>
    </submittedName>
</protein>
<gene>
    <name evidence="1" type="ORF">B296_00056825</name>
</gene>
<reference evidence="1 2" key="1">
    <citation type="journal article" date="2014" name="Agronomy (Basel)">
        <title>A Draft Genome Sequence for Ensete ventricosum, the Drought-Tolerant Tree Against Hunger.</title>
        <authorList>
            <person name="Harrison J."/>
            <person name="Moore K.A."/>
            <person name="Paszkiewicz K."/>
            <person name="Jones T."/>
            <person name="Grant M."/>
            <person name="Ambacheew D."/>
            <person name="Muzemil S."/>
            <person name="Studholme D.J."/>
        </authorList>
    </citation>
    <scope>NUCLEOTIDE SEQUENCE [LARGE SCALE GENOMIC DNA]</scope>
</reference>
<evidence type="ECO:0000313" key="2">
    <source>
        <dbReference type="Proteomes" id="UP000287651"/>
    </source>
</evidence>
<evidence type="ECO:0000313" key="1">
    <source>
        <dbReference type="EMBL" id="RRT38204.1"/>
    </source>
</evidence>
<dbReference type="Proteomes" id="UP000287651">
    <property type="component" value="Unassembled WGS sequence"/>
</dbReference>